<organism evidence="1 2">
    <name type="scientific">Rhodoferax koreensis</name>
    <dbReference type="NCBI Taxonomy" id="1842727"/>
    <lineage>
        <taxon>Bacteria</taxon>
        <taxon>Pseudomonadati</taxon>
        <taxon>Pseudomonadota</taxon>
        <taxon>Betaproteobacteria</taxon>
        <taxon>Burkholderiales</taxon>
        <taxon>Comamonadaceae</taxon>
        <taxon>Rhodoferax</taxon>
    </lineage>
</organism>
<dbReference type="AlphaFoldDB" id="A0A1P8K3C2"/>
<dbReference type="KEGG" id="rhy:RD110_05845"/>
<evidence type="ECO:0000313" key="2">
    <source>
        <dbReference type="Proteomes" id="UP000186609"/>
    </source>
</evidence>
<dbReference type="InterPro" id="IPR014942">
    <property type="entry name" value="AbiEii"/>
</dbReference>
<name>A0A1P8K3C2_9BURK</name>
<evidence type="ECO:0008006" key="3">
    <source>
        <dbReference type="Google" id="ProtNLM"/>
    </source>
</evidence>
<sequence length="236" mass="26041">MFERSHHQRIAQVLAALDGAMLRGHGCLFGEGTCIALRYGEYRESVDIDFLVSNAAGYRELRQSLTGPDGLGAITHERAVPLVALREIRADQYGIRTQVQMDGQAIKLEIVREARIMLEPPTAEDTVCGVSTLTWLDLATSKLLANSDRQADDGVFSRDVIDLAMMDLPLPALRAALSKAAEAYGPSVARDLGKAIDRLQNRAGWLERCMQAMAMQIPKAVLWQKVRSLRRIALPT</sequence>
<dbReference type="EMBL" id="CP019236">
    <property type="protein sequence ID" value="APW40499.1"/>
    <property type="molecule type" value="Genomic_DNA"/>
</dbReference>
<gene>
    <name evidence="1" type="ORF">RD110_05845</name>
</gene>
<dbReference type="Proteomes" id="UP000186609">
    <property type="component" value="Chromosome"/>
</dbReference>
<keyword evidence="2" id="KW-1185">Reference proteome</keyword>
<dbReference type="Pfam" id="PF08843">
    <property type="entry name" value="AbiEii"/>
    <property type="match status" value="1"/>
</dbReference>
<dbReference type="STRING" id="1842727.RD110_05845"/>
<accession>A0A1P8K3C2</accession>
<protein>
    <recommendedName>
        <fullName evidence="3">Nucleotidyl transferase AbiEii/AbiGii toxin family protein</fullName>
    </recommendedName>
</protein>
<evidence type="ECO:0000313" key="1">
    <source>
        <dbReference type="EMBL" id="APW40499.1"/>
    </source>
</evidence>
<proteinExistence type="predicted"/>
<reference evidence="1 2" key="1">
    <citation type="submission" date="2017-01" db="EMBL/GenBank/DDBJ databases">
        <authorList>
            <person name="Mah S.A."/>
            <person name="Swanson W.J."/>
            <person name="Moy G.W."/>
            <person name="Vacquier V.D."/>
        </authorList>
    </citation>
    <scope>NUCLEOTIDE SEQUENCE [LARGE SCALE GENOMIC DNA]</scope>
    <source>
        <strain evidence="1 2">DCY110</strain>
    </source>
</reference>